<gene>
    <name evidence="2" type="ORF">PC117_g22845</name>
</gene>
<dbReference type="EMBL" id="RCMK01001310">
    <property type="protein sequence ID" value="KAG2897086.1"/>
    <property type="molecule type" value="Genomic_DNA"/>
</dbReference>
<evidence type="ECO:0000313" key="3">
    <source>
        <dbReference type="Proteomes" id="UP000736787"/>
    </source>
</evidence>
<reference evidence="2" key="1">
    <citation type="submission" date="2018-10" db="EMBL/GenBank/DDBJ databases">
        <title>Effector identification in a new, highly contiguous assembly of the strawberry crown rot pathogen Phytophthora cactorum.</title>
        <authorList>
            <person name="Armitage A.D."/>
            <person name="Nellist C.F."/>
            <person name="Bates H."/>
            <person name="Vickerstaff R.J."/>
            <person name="Harrison R.J."/>
        </authorList>
    </citation>
    <scope>NUCLEOTIDE SEQUENCE</scope>
    <source>
        <strain evidence="2">4040</strain>
    </source>
</reference>
<evidence type="ECO:0000313" key="2">
    <source>
        <dbReference type="EMBL" id="KAG2897086.1"/>
    </source>
</evidence>
<feature type="region of interest" description="Disordered" evidence="1">
    <location>
        <begin position="1"/>
        <end position="40"/>
    </location>
</feature>
<sequence length="110" mass="11596">MGVLSPVPDKRGALRRRADTTARVPDSSSSNEPAQPGDAQIAAAAEVVRVNYLPDIEAAAARRDAETSTVNAAEPTAVQEHPGLEAVLWAAITTHTNLAMLSMAQILLRL</sequence>
<proteinExistence type="predicted"/>
<feature type="compositionally biased region" description="Basic and acidic residues" evidence="1">
    <location>
        <begin position="8"/>
        <end position="20"/>
    </location>
</feature>
<dbReference type="AlphaFoldDB" id="A0A8T1BBY4"/>
<comment type="caution">
    <text evidence="2">The sequence shown here is derived from an EMBL/GenBank/DDBJ whole genome shotgun (WGS) entry which is preliminary data.</text>
</comment>
<organism evidence="2 3">
    <name type="scientific">Phytophthora cactorum</name>
    <dbReference type="NCBI Taxonomy" id="29920"/>
    <lineage>
        <taxon>Eukaryota</taxon>
        <taxon>Sar</taxon>
        <taxon>Stramenopiles</taxon>
        <taxon>Oomycota</taxon>
        <taxon>Peronosporomycetes</taxon>
        <taxon>Peronosporales</taxon>
        <taxon>Peronosporaceae</taxon>
        <taxon>Phytophthora</taxon>
    </lineage>
</organism>
<evidence type="ECO:0000256" key="1">
    <source>
        <dbReference type="SAM" id="MobiDB-lite"/>
    </source>
</evidence>
<name>A0A8T1BBY4_9STRA</name>
<protein>
    <submittedName>
        <fullName evidence="2">Uncharacterized protein</fullName>
    </submittedName>
</protein>
<accession>A0A8T1BBY4</accession>
<dbReference type="Proteomes" id="UP000736787">
    <property type="component" value="Unassembled WGS sequence"/>
</dbReference>